<protein>
    <recommendedName>
        <fullName evidence="3">HNH domain-containing protein</fullName>
    </recommendedName>
</protein>
<gene>
    <name evidence="1" type="ordered locus">Bacsa_2884</name>
</gene>
<dbReference type="HOGENOM" id="CLU_810521_0_0_10"/>
<accession>F0R1H1</accession>
<sequence>MIFVLLVLLLFIVGYVVITKKKSKSNVPPQSSTPVVDAKVNAPVNEPCIDDKIAESPNNAATQTEAADIVKEPVPSSVITSGENEYYKELLLDSKWIQKRDNRKRIDHYVCQNCYNTIKLNDINEVSKYVDFPEVADIVISAFNKENSLQQNDDKSLEEQSLDGYKLYKVKEMTKYIPKYNIYLNNYHLGLFSCSQDWKTIALAGHINIISSKNLSDNDVNWVGFKSIKCKPFKTKTKNEYKDCDTIFIQYMKGNTTNDAIYLTYCFGYITGVDYNQGVAMLTKNDFAIIFPLYKLNSPETLEVHHKKYSRSHLPWDVKDEDLITLCHSCHMEANKKAIPVE</sequence>
<name>F0R1H1_PHOSB</name>
<dbReference type="OrthoDB" id="6624755at2"/>
<organism evidence="1 2">
    <name type="scientific">Phocaeicola salanitronis (strain DSM 18170 / JCM 13657 / CCUG 60908 / BL78)</name>
    <name type="common">Bacteroides salanitronis</name>
    <dbReference type="NCBI Taxonomy" id="667015"/>
    <lineage>
        <taxon>Bacteria</taxon>
        <taxon>Pseudomonadati</taxon>
        <taxon>Bacteroidota</taxon>
        <taxon>Bacteroidia</taxon>
        <taxon>Bacteroidales</taxon>
        <taxon>Bacteroidaceae</taxon>
        <taxon>Phocaeicola</taxon>
    </lineage>
</organism>
<reference evidence="1 2" key="1">
    <citation type="journal article" date="2011" name="Stand. Genomic Sci.">
        <title>Complete genome sequence of Bacteroides salanitronis type strain (BL78).</title>
        <authorList>
            <person name="Gronow S."/>
            <person name="Held B."/>
            <person name="Lucas S."/>
            <person name="Lapidus A."/>
            <person name="Del Rio T.G."/>
            <person name="Nolan M."/>
            <person name="Tice H."/>
            <person name="Deshpande S."/>
            <person name="Cheng J.F."/>
            <person name="Pitluck S."/>
            <person name="Liolios K."/>
            <person name="Pagani I."/>
            <person name="Ivanova N."/>
            <person name="Mavromatis K."/>
            <person name="Pati A."/>
            <person name="Tapia R."/>
            <person name="Han C."/>
            <person name="Goodwin L."/>
            <person name="Chen A."/>
            <person name="Palaniappan K."/>
            <person name="Land M."/>
            <person name="Hauser L."/>
            <person name="Chang Y.J."/>
            <person name="Jeffries C.D."/>
            <person name="Brambilla E.M."/>
            <person name="Rohde M."/>
            <person name="Goker M."/>
            <person name="Detter J.C."/>
            <person name="Woyke T."/>
            <person name="Bristow J."/>
            <person name="Markowitz V."/>
            <person name="Hugenholtz P."/>
            <person name="Kyrpides N.C."/>
            <person name="Klenk H.P."/>
            <person name="Eisen J.A."/>
        </authorList>
    </citation>
    <scope>NUCLEOTIDE SEQUENCE [LARGE SCALE GENOMIC DNA]</scope>
    <source>
        <strain evidence="1 2">DSM 18170</strain>
    </source>
</reference>
<proteinExistence type="predicted"/>
<keyword evidence="2" id="KW-1185">Reference proteome</keyword>
<dbReference type="EMBL" id="CP002530">
    <property type="protein sequence ID" value="ADY37415.1"/>
    <property type="molecule type" value="Genomic_DNA"/>
</dbReference>
<dbReference type="Proteomes" id="UP000007486">
    <property type="component" value="Chromosome"/>
</dbReference>
<evidence type="ECO:0008006" key="3">
    <source>
        <dbReference type="Google" id="ProtNLM"/>
    </source>
</evidence>
<evidence type="ECO:0000313" key="2">
    <source>
        <dbReference type="Proteomes" id="UP000007486"/>
    </source>
</evidence>
<dbReference type="RefSeq" id="WP_013618788.1">
    <property type="nucleotide sequence ID" value="NC_015164.1"/>
</dbReference>
<dbReference type="AlphaFoldDB" id="F0R1H1"/>
<dbReference type="KEGG" id="bsa:Bacsa_2884"/>
<evidence type="ECO:0000313" key="1">
    <source>
        <dbReference type="EMBL" id="ADY37415.1"/>
    </source>
</evidence>